<name>A0AA35SVV7_GEOBA</name>
<keyword evidence="3" id="KW-1185">Reference proteome</keyword>
<accession>A0AA35SVV7</accession>
<sequence>MNVPPKVVRGYKQLAGAHGVFFQATDTGFTVQGHIDSVYNLRAEVDARLLQWKPPQPTVSSSPQPVGAACDAGGSTTPSGAPVAPPPGMPTHLLPRAFSCPSPVGHNPPAATASGSRFDPTAPLRPSALVAHEPIPSTTVGHVPPGPLPYTSYEPIPPASTGPLGPLPTSHMPGPPATAGYPASAVPTSHEPSGPTTVGHVPPGPLLYPSHEPSAPTTTGP</sequence>
<feature type="region of interest" description="Disordered" evidence="1">
    <location>
        <begin position="54"/>
        <end position="87"/>
    </location>
</feature>
<gene>
    <name evidence="2" type="ORF">GBAR_LOCUS20623</name>
</gene>
<protein>
    <submittedName>
        <fullName evidence="2">Uncharacterized protein</fullName>
    </submittedName>
</protein>
<evidence type="ECO:0000256" key="1">
    <source>
        <dbReference type="SAM" id="MobiDB-lite"/>
    </source>
</evidence>
<dbReference type="AlphaFoldDB" id="A0AA35SVV7"/>
<feature type="non-terminal residue" evidence="2">
    <location>
        <position position="221"/>
    </location>
</feature>
<proteinExistence type="predicted"/>
<evidence type="ECO:0000313" key="3">
    <source>
        <dbReference type="Proteomes" id="UP001174909"/>
    </source>
</evidence>
<organism evidence="2 3">
    <name type="scientific">Geodia barretti</name>
    <name type="common">Barrett's horny sponge</name>
    <dbReference type="NCBI Taxonomy" id="519541"/>
    <lineage>
        <taxon>Eukaryota</taxon>
        <taxon>Metazoa</taxon>
        <taxon>Porifera</taxon>
        <taxon>Demospongiae</taxon>
        <taxon>Heteroscleromorpha</taxon>
        <taxon>Tetractinellida</taxon>
        <taxon>Astrophorina</taxon>
        <taxon>Geodiidae</taxon>
        <taxon>Geodia</taxon>
    </lineage>
</organism>
<feature type="compositionally biased region" description="Low complexity" evidence="1">
    <location>
        <begin position="192"/>
        <end position="201"/>
    </location>
</feature>
<comment type="caution">
    <text evidence="2">The sequence shown here is derived from an EMBL/GenBank/DDBJ whole genome shotgun (WGS) entry which is preliminary data.</text>
</comment>
<reference evidence="2" key="1">
    <citation type="submission" date="2023-03" db="EMBL/GenBank/DDBJ databases">
        <authorList>
            <person name="Steffen K."/>
            <person name="Cardenas P."/>
        </authorList>
    </citation>
    <scope>NUCLEOTIDE SEQUENCE</scope>
</reference>
<dbReference type="EMBL" id="CASHTH010002897">
    <property type="protein sequence ID" value="CAI8036808.1"/>
    <property type="molecule type" value="Genomic_DNA"/>
</dbReference>
<evidence type="ECO:0000313" key="2">
    <source>
        <dbReference type="EMBL" id="CAI8036808.1"/>
    </source>
</evidence>
<feature type="region of interest" description="Disordered" evidence="1">
    <location>
        <begin position="146"/>
        <end position="221"/>
    </location>
</feature>
<dbReference type="Proteomes" id="UP001174909">
    <property type="component" value="Unassembled WGS sequence"/>
</dbReference>